<dbReference type="Pfam" id="PF07883">
    <property type="entry name" value="Cupin_2"/>
    <property type="match status" value="1"/>
</dbReference>
<dbReference type="GeneID" id="36291555"/>
<dbReference type="OrthoDB" id="5793281at2759"/>
<dbReference type="EMBL" id="KV441413">
    <property type="protein sequence ID" value="OAF54990.1"/>
    <property type="molecule type" value="Genomic_DNA"/>
</dbReference>
<dbReference type="SUPFAM" id="SSF51182">
    <property type="entry name" value="RmlC-like cupins"/>
    <property type="match status" value="1"/>
</dbReference>
<accession>A0A177A094</accession>
<evidence type="ECO:0000259" key="1">
    <source>
        <dbReference type="Pfam" id="PF07883"/>
    </source>
</evidence>
<dbReference type="InterPro" id="IPR011051">
    <property type="entry name" value="RmlC_Cupin_sf"/>
</dbReference>
<feature type="domain" description="Cupin type-2" evidence="1">
    <location>
        <begin position="46"/>
        <end position="114"/>
    </location>
</feature>
<dbReference type="VEuPathDB" id="FungiDB:GMDG_08437"/>
<proteinExistence type="predicted"/>
<dbReference type="Gene3D" id="2.60.120.10">
    <property type="entry name" value="Jelly Rolls"/>
    <property type="match status" value="1"/>
</dbReference>
<name>A0A177A094_9PEZI</name>
<dbReference type="PANTHER" id="PTHR38599">
    <property type="entry name" value="CUPIN DOMAIN PROTEIN (AFU_ORTHOLOGUE AFUA_3G13620)"/>
    <property type="match status" value="1"/>
</dbReference>
<dbReference type="Proteomes" id="UP000077154">
    <property type="component" value="Unassembled WGS sequence"/>
</dbReference>
<dbReference type="AlphaFoldDB" id="A0A177A094"/>
<dbReference type="eggNOG" id="ENOG502SDZY">
    <property type="taxonomic scope" value="Eukaryota"/>
</dbReference>
<dbReference type="InterPro" id="IPR013096">
    <property type="entry name" value="Cupin_2"/>
</dbReference>
<evidence type="ECO:0000313" key="2">
    <source>
        <dbReference type="EMBL" id="OAF54990.1"/>
    </source>
</evidence>
<gene>
    <name evidence="2" type="ORF">VC83_08515</name>
</gene>
<reference evidence="2" key="1">
    <citation type="submission" date="2016-03" db="EMBL/GenBank/DDBJ databases">
        <title>Updated assembly of Pseudogymnoascus destructans, the fungus causing white-nose syndrome of bats.</title>
        <authorList>
            <person name="Palmer J.M."/>
            <person name="Drees K.P."/>
            <person name="Foster J.T."/>
            <person name="Lindner D.L."/>
        </authorList>
    </citation>
    <scope>NUCLEOTIDE SEQUENCE [LARGE SCALE GENOMIC DNA]</scope>
    <source>
        <strain evidence="2">20631-21</strain>
    </source>
</reference>
<organism evidence="2">
    <name type="scientific">Pseudogymnoascus destructans</name>
    <dbReference type="NCBI Taxonomy" id="655981"/>
    <lineage>
        <taxon>Eukaryota</taxon>
        <taxon>Fungi</taxon>
        <taxon>Dikarya</taxon>
        <taxon>Ascomycota</taxon>
        <taxon>Pezizomycotina</taxon>
        <taxon>Leotiomycetes</taxon>
        <taxon>Thelebolales</taxon>
        <taxon>Thelebolaceae</taxon>
        <taxon>Pseudogymnoascus</taxon>
    </lineage>
</organism>
<dbReference type="PANTHER" id="PTHR38599:SF1">
    <property type="entry name" value="CUPIN DOMAIN PROTEIN (AFU_ORTHOLOGUE AFUA_3G13620)"/>
    <property type="match status" value="1"/>
</dbReference>
<protein>
    <recommendedName>
        <fullName evidence="1">Cupin type-2 domain-containing protein</fullName>
    </recommendedName>
</protein>
<sequence length="149" mass="15875">MSSSKPELPATEPAYDPSRPLADVKCLYNHLIPNAPGKSVVSYLISQPPNGSTPPHTHAGAFVSAYILTGHMLNGMNKEPMELLGPGDSFSEHPGCHHRLSENASATEPATFIATLVVDTKTVEELGVEGLTVIDDGYLEIIAKAQKKV</sequence>
<dbReference type="InterPro" id="IPR014710">
    <property type="entry name" value="RmlC-like_jellyroll"/>
</dbReference>
<dbReference type="RefSeq" id="XP_024320293.1">
    <property type="nucleotide sequence ID" value="XM_024472064.1"/>
</dbReference>
<dbReference type="CDD" id="cd02234">
    <property type="entry name" value="cupin_BLR7677-like"/>
    <property type="match status" value="1"/>
</dbReference>